<keyword evidence="1" id="KW-0812">Transmembrane</keyword>
<sequence>MITFRLQKYTLSQNYGIPIFMYFIAFLNFKKQKMEQKLTLPPQ</sequence>
<name>U2MDE4_9BACT</name>
<comment type="caution">
    <text evidence="2">The sequence shown here is derived from an EMBL/GenBank/DDBJ whole genome shotgun (WGS) entry which is preliminary data.</text>
</comment>
<evidence type="ECO:0000256" key="1">
    <source>
        <dbReference type="SAM" id="Phobius"/>
    </source>
</evidence>
<reference evidence="2 3" key="1">
    <citation type="submission" date="2013-08" db="EMBL/GenBank/DDBJ databases">
        <authorList>
            <person name="Durkin A.S."/>
            <person name="Haft D.R."/>
            <person name="McCorrison J."/>
            <person name="Torralba M."/>
            <person name="Gillis M."/>
            <person name="Haft D.H."/>
            <person name="Methe B."/>
            <person name="Sutton G."/>
            <person name="Nelson K.E."/>
        </authorList>
    </citation>
    <scope>NUCLEOTIDE SEQUENCE [LARGE SCALE GENOMIC DNA]</scope>
    <source>
        <strain evidence="2 3">F0493</strain>
    </source>
</reference>
<organism evidence="2 3">
    <name type="scientific">Segatella salivae F0493</name>
    <dbReference type="NCBI Taxonomy" id="1395125"/>
    <lineage>
        <taxon>Bacteria</taxon>
        <taxon>Pseudomonadati</taxon>
        <taxon>Bacteroidota</taxon>
        <taxon>Bacteroidia</taxon>
        <taxon>Bacteroidales</taxon>
        <taxon>Prevotellaceae</taxon>
        <taxon>Segatella</taxon>
    </lineage>
</organism>
<keyword evidence="1" id="KW-1133">Transmembrane helix</keyword>
<evidence type="ECO:0000313" key="2">
    <source>
        <dbReference type="EMBL" id="ERJ99709.1"/>
    </source>
</evidence>
<dbReference type="AlphaFoldDB" id="U2MDE4"/>
<dbReference type="EMBL" id="AWGW01000025">
    <property type="protein sequence ID" value="ERJ99709.1"/>
    <property type="molecule type" value="Genomic_DNA"/>
</dbReference>
<feature type="transmembrane region" description="Helical" evidence="1">
    <location>
        <begin position="12"/>
        <end position="29"/>
    </location>
</feature>
<dbReference type="Proteomes" id="UP000017023">
    <property type="component" value="Unassembled WGS sequence"/>
</dbReference>
<proteinExistence type="predicted"/>
<protein>
    <submittedName>
        <fullName evidence="2">Uncharacterized protein</fullName>
    </submittedName>
</protein>
<gene>
    <name evidence="2" type="ORF">HMPREF9145_0873</name>
</gene>
<keyword evidence="1" id="KW-0472">Membrane</keyword>
<evidence type="ECO:0000313" key="3">
    <source>
        <dbReference type="Proteomes" id="UP000017023"/>
    </source>
</evidence>
<accession>U2MDE4</accession>
<dbReference type="PATRIC" id="fig|1395125.3.peg.1785"/>